<evidence type="ECO:0000313" key="2">
    <source>
        <dbReference type="Proteomes" id="UP001390339"/>
    </source>
</evidence>
<dbReference type="Gene3D" id="3.40.50.300">
    <property type="entry name" value="P-loop containing nucleotide triphosphate hydrolases"/>
    <property type="match status" value="1"/>
</dbReference>
<dbReference type="PANTHER" id="PTHR36978">
    <property type="entry name" value="P-LOOP CONTAINING NUCLEOTIDE TRIPHOSPHATE HYDROLASE"/>
    <property type="match status" value="1"/>
</dbReference>
<dbReference type="InterPro" id="IPR027417">
    <property type="entry name" value="P-loop_NTPase"/>
</dbReference>
<proteinExistence type="predicted"/>
<comment type="caution">
    <text evidence="1">The sequence shown here is derived from an EMBL/GenBank/DDBJ whole genome shotgun (WGS) entry which is preliminary data.</text>
</comment>
<name>A0ABR2J9X5_9PEZI</name>
<organism evidence="1 2">
    <name type="scientific">Apiospora arundinis</name>
    <dbReference type="NCBI Taxonomy" id="335852"/>
    <lineage>
        <taxon>Eukaryota</taxon>
        <taxon>Fungi</taxon>
        <taxon>Dikarya</taxon>
        <taxon>Ascomycota</taxon>
        <taxon>Pezizomycotina</taxon>
        <taxon>Sordariomycetes</taxon>
        <taxon>Xylariomycetidae</taxon>
        <taxon>Amphisphaeriales</taxon>
        <taxon>Apiosporaceae</taxon>
        <taxon>Apiospora</taxon>
    </lineage>
</organism>
<dbReference type="GO" id="GO:0016787">
    <property type="term" value="F:hydrolase activity"/>
    <property type="evidence" value="ECO:0007669"/>
    <property type="project" value="UniProtKB-KW"/>
</dbReference>
<keyword evidence="1" id="KW-0378">Hydrolase</keyword>
<evidence type="ECO:0000313" key="1">
    <source>
        <dbReference type="EMBL" id="KAK8874603.1"/>
    </source>
</evidence>
<accession>A0ABR2J9X5</accession>
<protein>
    <submittedName>
        <fullName evidence="1">P-loop containing nucleoside triphosphate hydrolase protein</fullName>
    </submittedName>
</protein>
<gene>
    <name evidence="1" type="ORF">PGQ11_005117</name>
</gene>
<keyword evidence="2" id="KW-1185">Reference proteome</keyword>
<dbReference type="EMBL" id="JAPCWZ010000003">
    <property type="protein sequence ID" value="KAK8874603.1"/>
    <property type="molecule type" value="Genomic_DNA"/>
</dbReference>
<dbReference type="PANTHER" id="PTHR36978:SF4">
    <property type="entry name" value="P-LOOP CONTAINING NUCLEOSIDE TRIPHOSPHATE HYDROLASE PROTEIN"/>
    <property type="match status" value="1"/>
</dbReference>
<dbReference type="Proteomes" id="UP001390339">
    <property type="component" value="Unassembled WGS sequence"/>
</dbReference>
<dbReference type="Pfam" id="PF17784">
    <property type="entry name" value="Sulfotransfer_4"/>
    <property type="match status" value="1"/>
</dbReference>
<reference evidence="1 2" key="1">
    <citation type="journal article" date="2024" name="IMA Fungus">
        <title>Apiospora arundinis, a panoply of carbohydrate-active enzymes and secondary metabolites.</title>
        <authorList>
            <person name="Sorensen T."/>
            <person name="Petersen C."/>
            <person name="Muurmann A.T."/>
            <person name="Christiansen J.V."/>
            <person name="Brundto M.L."/>
            <person name="Overgaard C.K."/>
            <person name="Boysen A.T."/>
            <person name="Wollenberg R.D."/>
            <person name="Larsen T.O."/>
            <person name="Sorensen J.L."/>
            <person name="Nielsen K.L."/>
            <person name="Sondergaard T.E."/>
        </authorList>
    </citation>
    <scope>NUCLEOTIDE SEQUENCE [LARGE SCALE GENOMIC DNA]</scope>
    <source>
        <strain evidence="1 2">AAU 773</strain>
    </source>
</reference>
<dbReference type="InterPro" id="IPR040632">
    <property type="entry name" value="Sulfotransfer_4"/>
</dbReference>
<sequence length="156" mass="18119">MREVSKNQHAHMWTEAIEARFERGKPWGREEFDRLLGKYEIGTPQFISLLDLACTGVLEGYLGAFIESYTKTNTRSNDFSQYGLALYRQHNQAVREAASRRGRKLLEYKLGMGWAPLCEFLDLPMPTADIPYPQVDDWLEYKQEKTAEKAAHAWEQ</sequence>